<sequence>MKPLALAAALFAALPAHAASSEADLTKLIQKLNERLDNLEKRNAELEKQIQADHAAKVPADIEKRVQSLEQAQEQVNKALDSDEISQYEPDLTSRLKAAEKDVLETRKAVKRTEGLEGLKVGASLTTVAQMPSGLPKGTADGNSQLNYRADVTAELPLEPFGNVDQKIFAHFRMGQGLGLNSPFANLGAFASAPNAVAFRASGASPDDSVAILGQAWYQAAIPLPFGGFKPRSRETLELTFGKMDIFGFFDRNAGANDESRQFLNSIFVHNPLLDAGRQVGVDANGFQPGFVASYLNETRKPQTWRVSLGVFGTGVGANYQRFFSSPLIMAQAETSLRFFDGLTGNYRLYAWQQGQGTELDGSTASQGGWGISADQRLGDGVTLFGRYGQMAKGKVPFDRALTLGAEFNGSYWDRGADAIGVAAGWLQASDDYHAAGGTRDLLGNDNPADASTFTDNINFTPSGAERVAEIYYRYHITNQFELSPDFQYVWRMGANPAASNAMVLGLRAQLSY</sequence>
<gene>
    <name evidence="4" type="ORF">VA613_09680</name>
</gene>
<comment type="similarity">
    <text evidence="1 2">Belongs to the OprB family.</text>
</comment>
<feature type="coiled-coil region" evidence="3">
    <location>
        <begin position="22"/>
        <end position="56"/>
    </location>
</feature>
<evidence type="ECO:0000256" key="2">
    <source>
        <dbReference type="RuleBase" id="RU363072"/>
    </source>
</evidence>
<dbReference type="PANTHER" id="PTHR37944">
    <property type="entry name" value="PORIN B"/>
    <property type="match status" value="1"/>
</dbReference>
<dbReference type="Proteomes" id="UP001334732">
    <property type="component" value="Chromosome"/>
</dbReference>
<feature type="chain" id="PRO_5045006495" evidence="2">
    <location>
        <begin position="19"/>
        <end position="513"/>
    </location>
</feature>
<dbReference type="RefSeq" id="WP_296657325.1">
    <property type="nucleotide sequence ID" value="NZ_CP141769.1"/>
</dbReference>
<proteinExistence type="inferred from homology"/>
<dbReference type="InterPro" id="IPR038673">
    <property type="entry name" value="OprB_sf"/>
</dbReference>
<dbReference type="InterPro" id="IPR052932">
    <property type="entry name" value="OprB_Porin"/>
</dbReference>
<evidence type="ECO:0000313" key="4">
    <source>
        <dbReference type="EMBL" id="WRS38281.1"/>
    </source>
</evidence>
<evidence type="ECO:0000256" key="1">
    <source>
        <dbReference type="ARBA" id="ARBA00008769"/>
    </source>
</evidence>
<reference evidence="4 5" key="1">
    <citation type="submission" date="2023-12" db="EMBL/GenBank/DDBJ databases">
        <title>Thiobacillus sedimentum sp. nov., a chemolithoautotrophic sulfur-oxidizing bacterium isolated from freshwater sediment.</title>
        <authorList>
            <person name="Luo J."/>
            <person name="Dai C."/>
        </authorList>
    </citation>
    <scope>NUCLEOTIDE SEQUENCE [LARGE SCALE GENOMIC DNA]</scope>
    <source>
        <strain evidence="4 5">SCUT-2</strain>
    </source>
</reference>
<feature type="signal peptide" evidence="2">
    <location>
        <begin position="1"/>
        <end position="18"/>
    </location>
</feature>
<dbReference type="PANTHER" id="PTHR37944:SF1">
    <property type="entry name" value="PORIN B"/>
    <property type="match status" value="1"/>
</dbReference>
<dbReference type="Gene3D" id="2.40.160.180">
    <property type="entry name" value="Carbohydrate-selective porin OprB"/>
    <property type="match status" value="1"/>
</dbReference>
<evidence type="ECO:0000256" key="3">
    <source>
        <dbReference type="SAM" id="Coils"/>
    </source>
</evidence>
<dbReference type="Pfam" id="PF04966">
    <property type="entry name" value="OprB"/>
    <property type="match status" value="1"/>
</dbReference>
<keyword evidence="5" id="KW-1185">Reference proteome</keyword>
<dbReference type="EMBL" id="CP141769">
    <property type="protein sequence ID" value="WRS38281.1"/>
    <property type="molecule type" value="Genomic_DNA"/>
</dbReference>
<name>A0ABZ1CFX3_9PROT</name>
<protein>
    <submittedName>
        <fullName evidence="4">Carbohydrate porin</fullName>
    </submittedName>
</protein>
<keyword evidence="2" id="KW-0732">Signal</keyword>
<dbReference type="InterPro" id="IPR007049">
    <property type="entry name" value="Carb-sel_porin_OprB"/>
</dbReference>
<keyword evidence="3" id="KW-0175">Coiled coil</keyword>
<accession>A0ABZ1CFX3</accession>
<evidence type="ECO:0000313" key="5">
    <source>
        <dbReference type="Proteomes" id="UP001334732"/>
    </source>
</evidence>
<organism evidence="4 5">
    <name type="scientific">Thiobacillus sedimenti</name>
    <dbReference type="NCBI Taxonomy" id="3110231"/>
    <lineage>
        <taxon>Bacteria</taxon>
        <taxon>Pseudomonadati</taxon>
        <taxon>Pseudomonadota</taxon>
        <taxon>Betaproteobacteria</taxon>
        <taxon>Nitrosomonadales</taxon>
        <taxon>Thiobacillaceae</taxon>
        <taxon>Thiobacillus</taxon>
    </lineage>
</organism>